<dbReference type="AlphaFoldDB" id="A0A8T2SY56"/>
<comment type="subcellular location">
    <subcellularLocation>
        <location evidence="1 6">Membrane</location>
        <topology evidence="1 6">Multi-pass membrane protein</topology>
    </subcellularLocation>
</comment>
<dbReference type="OrthoDB" id="418595at2759"/>
<evidence type="ECO:0000256" key="6">
    <source>
        <dbReference type="RuleBase" id="RU362115"/>
    </source>
</evidence>
<evidence type="ECO:0000256" key="1">
    <source>
        <dbReference type="ARBA" id="ARBA00004141"/>
    </source>
</evidence>
<feature type="transmembrane region" description="Helical" evidence="6">
    <location>
        <begin position="214"/>
        <end position="232"/>
    </location>
</feature>
<comment type="similarity">
    <text evidence="2 6">Belongs to the peptidase S54 family.</text>
</comment>
<reference evidence="8" key="1">
    <citation type="submission" date="2021-08" db="EMBL/GenBank/DDBJ databases">
        <title>WGS assembly of Ceratopteris richardii.</title>
        <authorList>
            <person name="Marchant D.B."/>
            <person name="Chen G."/>
            <person name="Jenkins J."/>
            <person name="Shu S."/>
            <person name="Leebens-Mack J."/>
            <person name="Grimwood J."/>
            <person name="Schmutz J."/>
            <person name="Soltis P."/>
            <person name="Soltis D."/>
            <person name="Chen Z.-H."/>
        </authorList>
    </citation>
    <scope>NUCLEOTIDE SEQUENCE</scope>
    <source>
        <strain evidence="8">Whitten #5841</strain>
        <tissue evidence="8">Leaf</tissue>
    </source>
</reference>
<dbReference type="GO" id="GO:0006508">
    <property type="term" value="P:proteolysis"/>
    <property type="evidence" value="ECO:0007669"/>
    <property type="project" value="UniProtKB-KW"/>
</dbReference>
<feature type="transmembrane region" description="Helical" evidence="6">
    <location>
        <begin position="191"/>
        <end position="208"/>
    </location>
</feature>
<gene>
    <name evidence="8" type="ORF">KP509_16G010900</name>
</gene>
<keyword evidence="6" id="KW-0378">Hydrolase</keyword>
<dbReference type="EC" id="3.4.21.105" evidence="6"/>
<sequence length="360" mass="39920">MLRKRHRILYLGPEGPRGHSLLVPVVAAINFFLFIVTMYVNDCPAHRRSSSGSCTLPSLGRLSFEPLFDNPLFGPSSSSLSKMGGISSETVAGKHQIWRPFSCIWLHAGVFHMIVDLISLLFVGIRLEQEFGCVRVGCIYFLSGIGGSLFSLLFIENRVSVGSSGALFGLMGAVVAEIVPNWSKHEGKCPTFATLGVIALLLFIIGLFPHIDNFSHIGGFLFGTMLGYVFFIRPHFDWSKYPMAPHNRITDFTIDSSRKMCKMFLWVVIVVLLAVLYLVFMVLAFRGVNGNDHCSWCRSFSCAPSSHWNCGGGSNSHSICKYMIRGTTMLLTCESNQRSQIYSGTFSLSSIKEFCDELCS</sequence>
<evidence type="ECO:0000256" key="3">
    <source>
        <dbReference type="ARBA" id="ARBA00022692"/>
    </source>
</evidence>
<organism evidence="8 9">
    <name type="scientific">Ceratopteris richardii</name>
    <name type="common">Triangle waterfern</name>
    <dbReference type="NCBI Taxonomy" id="49495"/>
    <lineage>
        <taxon>Eukaryota</taxon>
        <taxon>Viridiplantae</taxon>
        <taxon>Streptophyta</taxon>
        <taxon>Embryophyta</taxon>
        <taxon>Tracheophyta</taxon>
        <taxon>Polypodiopsida</taxon>
        <taxon>Polypodiidae</taxon>
        <taxon>Polypodiales</taxon>
        <taxon>Pteridineae</taxon>
        <taxon>Pteridaceae</taxon>
        <taxon>Parkerioideae</taxon>
        <taxon>Ceratopteris</taxon>
    </lineage>
</organism>
<dbReference type="SUPFAM" id="SSF144091">
    <property type="entry name" value="Rhomboid-like"/>
    <property type="match status" value="1"/>
</dbReference>
<dbReference type="GO" id="GO:0016020">
    <property type="term" value="C:membrane"/>
    <property type="evidence" value="ECO:0007669"/>
    <property type="project" value="UniProtKB-SubCell"/>
</dbReference>
<dbReference type="Proteomes" id="UP000825935">
    <property type="component" value="Chromosome 16"/>
</dbReference>
<evidence type="ECO:0000256" key="4">
    <source>
        <dbReference type="ARBA" id="ARBA00022989"/>
    </source>
</evidence>
<dbReference type="InterPro" id="IPR002610">
    <property type="entry name" value="Peptidase_S54_rhomboid-like"/>
</dbReference>
<feature type="transmembrane region" description="Helical" evidence="6">
    <location>
        <begin position="104"/>
        <end position="125"/>
    </location>
</feature>
<evidence type="ECO:0000256" key="5">
    <source>
        <dbReference type="ARBA" id="ARBA00023136"/>
    </source>
</evidence>
<comment type="catalytic activity">
    <reaction evidence="6">
        <text>Cleaves type-1 transmembrane domains using a catalytic dyad composed of serine and histidine that are contributed by different transmembrane domains.</text>
        <dbReference type="EC" id="3.4.21.105"/>
    </reaction>
</comment>
<keyword evidence="6" id="KW-0720">Serine protease</keyword>
<dbReference type="Gene3D" id="1.20.1540.10">
    <property type="entry name" value="Rhomboid-like"/>
    <property type="match status" value="1"/>
</dbReference>
<evidence type="ECO:0000313" key="8">
    <source>
        <dbReference type="EMBL" id="KAH7387212.1"/>
    </source>
</evidence>
<feature type="transmembrane region" description="Helical" evidence="6">
    <location>
        <begin position="263"/>
        <end position="285"/>
    </location>
</feature>
<evidence type="ECO:0000259" key="7">
    <source>
        <dbReference type="Pfam" id="PF01694"/>
    </source>
</evidence>
<dbReference type="PANTHER" id="PTHR22936:SF77">
    <property type="entry name" value="RHOMBOID-LIKE PROTEIN 1"/>
    <property type="match status" value="1"/>
</dbReference>
<keyword evidence="9" id="KW-1185">Reference proteome</keyword>
<feature type="transmembrane region" description="Helical" evidence="6">
    <location>
        <begin position="21"/>
        <end position="40"/>
    </location>
</feature>
<keyword evidence="5 6" id="KW-0472">Membrane</keyword>
<dbReference type="GO" id="GO:0004252">
    <property type="term" value="F:serine-type endopeptidase activity"/>
    <property type="evidence" value="ECO:0007669"/>
    <property type="project" value="InterPro"/>
</dbReference>
<proteinExistence type="inferred from homology"/>
<keyword evidence="4 6" id="KW-1133">Transmembrane helix</keyword>
<evidence type="ECO:0000256" key="2">
    <source>
        <dbReference type="ARBA" id="ARBA00009045"/>
    </source>
</evidence>
<comment type="caution">
    <text evidence="8">The sequence shown here is derived from an EMBL/GenBank/DDBJ whole genome shotgun (WGS) entry which is preliminary data.</text>
</comment>
<dbReference type="Pfam" id="PF01694">
    <property type="entry name" value="Rhomboid"/>
    <property type="match status" value="1"/>
</dbReference>
<keyword evidence="3 6" id="KW-0812">Transmembrane</keyword>
<feature type="domain" description="Peptidase S54 rhomboid" evidence="7">
    <location>
        <begin position="95"/>
        <end position="231"/>
    </location>
</feature>
<keyword evidence="6" id="KW-0645">Protease</keyword>
<protein>
    <recommendedName>
        <fullName evidence="6">RHOMBOID-like protein</fullName>
        <ecNumber evidence="6">3.4.21.105</ecNumber>
    </recommendedName>
</protein>
<accession>A0A8T2SY56</accession>
<feature type="transmembrane region" description="Helical" evidence="6">
    <location>
        <begin position="137"/>
        <end position="155"/>
    </location>
</feature>
<name>A0A8T2SY56_CERRI</name>
<evidence type="ECO:0000313" key="9">
    <source>
        <dbReference type="Proteomes" id="UP000825935"/>
    </source>
</evidence>
<feature type="transmembrane region" description="Helical" evidence="6">
    <location>
        <begin position="161"/>
        <end position="179"/>
    </location>
</feature>
<comment type="function">
    <text evidence="6">Serine protease involved in intramembrane proteolysis.</text>
</comment>
<dbReference type="EMBL" id="CM035421">
    <property type="protein sequence ID" value="KAH7387212.1"/>
    <property type="molecule type" value="Genomic_DNA"/>
</dbReference>
<dbReference type="InterPro" id="IPR022764">
    <property type="entry name" value="Peptidase_S54_rhomboid_dom"/>
</dbReference>
<dbReference type="InterPro" id="IPR035952">
    <property type="entry name" value="Rhomboid-like_sf"/>
</dbReference>
<dbReference type="PANTHER" id="PTHR22936">
    <property type="entry name" value="RHOMBOID-RELATED"/>
    <property type="match status" value="1"/>
</dbReference>